<proteinExistence type="predicted"/>
<name>A0A1H4N4N9_9FLAO</name>
<sequence length="244" mass="27039">MNSILTITVKEPCKEKFSNFSTTEKGGFCQSCEKEVIDFTKFSDKEIVRYLGTTKKKTCGMFKASQLKTYETNSLHVMNSSMIHKGIAMMGFSLLALCATEVKGQESASIQSPTEVVSTDIMGDISYVETIQEKHTVTGTIVDEANEPLPGVNVVLKGTAIGTQTDFDGNFEFPQQLVENDVLVFSFIGYETKTYKVKANENANINLNISFDTYDVELMGEVVIGGAYSSKRNIFQKIGDIFRK</sequence>
<gene>
    <name evidence="1" type="ORF">SAMN05192540_1843</name>
</gene>
<dbReference type="InterPro" id="IPR008969">
    <property type="entry name" value="CarboxyPept-like_regulatory"/>
</dbReference>
<accession>A0A1H4N4N9</accession>
<dbReference type="Proteomes" id="UP000183038">
    <property type="component" value="Unassembled WGS sequence"/>
</dbReference>
<dbReference type="AlphaFoldDB" id="A0A1H4N4N9"/>
<dbReference type="SUPFAM" id="SSF49464">
    <property type="entry name" value="Carboxypeptidase regulatory domain-like"/>
    <property type="match status" value="1"/>
</dbReference>
<protein>
    <submittedName>
        <fullName evidence="1">CarboxypepD_reg-like domain-containing protein</fullName>
    </submittedName>
</protein>
<organism evidence="1 2">
    <name type="scientific">Maribacter dokdonensis</name>
    <dbReference type="NCBI Taxonomy" id="320912"/>
    <lineage>
        <taxon>Bacteria</taxon>
        <taxon>Pseudomonadati</taxon>
        <taxon>Bacteroidota</taxon>
        <taxon>Flavobacteriia</taxon>
        <taxon>Flavobacteriales</taxon>
        <taxon>Flavobacteriaceae</taxon>
        <taxon>Maribacter</taxon>
    </lineage>
</organism>
<dbReference type="RefSeq" id="WP_074672127.1">
    <property type="nucleotide sequence ID" value="NZ_FNTB01000001.1"/>
</dbReference>
<dbReference type="EMBL" id="FNTB01000001">
    <property type="protein sequence ID" value="SEB90087.1"/>
    <property type="molecule type" value="Genomic_DNA"/>
</dbReference>
<reference evidence="1 2" key="1">
    <citation type="submission" date="2016-10" db="EMBL/GenBank/DDBJ databases">
        <authorList>
            <person name="de Groot N.N."/>
        </authorList>
    </citation>
    <scope>NUCLEOTIDE SEQUENCE [LARGE SCALE GENOMIC DNA]</scope>
    <source>
        <strain evidence="1 2">MAR_2009_71</strain>
    </source>
</reference>
<dbReference type="Gene3D" id="2.60.40.1120">
    <property type="entry name" value="Carboxypeptidase-like, regulatory domain"/>
    <property type="match status" value="1"/>
</dbReference>
<dbReference type="FunFam" id="2.60.40.1120:FF:000003">
    <property type="entry name" value="Outer membrane protein Omp121"/>
    <property type="match status" value="1"/>
</dbReference>
<evidence type="ECO:0000313" key="1">
    <source>
        <dbReference type="EMBL" id="SEB90087.1"/>
    </source>
</evidence>
<dbReference type="OrthoDB" id="7432683at2"/>
<evidence type="ECO:0000313" key="2">
    <source>
        <dbReference type="Proteomes" id="UP000183038"/>
    </source>
</evidence>
<dbReference type="Pfam" id="PF13715">
    <property type="entry name" value="CarbopepD_reg_2"/>
    <property type="match status" value="1"/>
</dbReference>